<evidence type="ECO:0000313" key="2">
    <source>
        <dbReference type="Proteomes" id="UP000325081"/>
    </source>
</evidence>
<dbReference type="AlphaFoldDB" id="A0A5A7QC14"/>
<dbReference type="Proteomes" id="UP000325081">
    <property type="component" value="Unassembled WGS sequence"/>
</dbReference>
<dbReference type="GO" id="GO:0016874">
    <property type="term" value="F:ligase activity"/>
    <property type="evidence" value="ECO:0007669"/>
    <property type="project" value="UniProtKB-KW"/>
</dbReference>
<accession>A0A5A7QC14</accession>
<reference evidence="2" key="1">
    <citation type="journal article" date="2019" name="Curr. Biol.">
        <title>Genome Sequence of Striga asiatica Provides Insight into the Evolution of Plant Parasitism.</title>
        <authorList>
            <person name="Yoshida S."/>
            <person name="Kim S."/>
            <person name="Wafula E.K."/>
            <person name="Tanskanen J."/>
            <person name="Kim Y.M."/>
            <person name="Honaas L."/>
            <person name="Yang Z."/>
            <person name="Spallek T."/>
            <person name="Conn C.E."/>
            <person name="Ichihashi Y."/>
            <person name="Cheong K."/>
            <person name="Cui S."/>
            <person name="Der J.P."/>
            <person name="Gundlach H."/>
            <person name="Jiao Y."/>
            <person name="Hori C."/>
            <person name="Ishida J.K."/>
            <person name="Kasahara H."/>
            <person name="Kiba T."/>
            <person name="Kim M.S."/>
            <person name="Koo N."/>
            <person name="Laohavisit A."/>
            <person name="Lee Y.H."/>
            <person name="Lumba S."/>
            <person name="McCourt P."/>
            <person name="Mortimer J.C."/>
            <person name="Mutuku J.M."/>
            <person name="Nomura T."/>
            <person name="Sasaki-Sekimoto Y."/>
            <person name="Seto Y."/>
            <person name="Wang Y."/>
            <person name="Wakatake T."/>
            <person name="Sakakibara H."/>
            <person name="Demura T."/>
            <person name="Yamaguchi S."/>
            <person name="Yoneyama K."/>
            <person name="Manabe R.I."/>
            <person name="Nelson D.C."/>
            <person name="Schulman A.H."/>
            <person name="Timko M.P."/>
            <person name="dePamphilis C.W."/>
            <person name="Choi D."/>
            <person name="Shirasu K."/>
        </authorList>
    </citation>
    <scope>NUCLEOTIDE SEQUENCE [LARGE SCALE GENOMIC DNA]</scope>
    <source>
        <strain evidence="2">cv. UVA1</strain>
    </source>
</reference>
<organism evidence="1 2">
    <name type="scientific">Striga asiatica</name>
    <name type="common">Asiatic witchweed</name>
    <name type="synonym">Buchnera asiatica</name>
    <dbReference type="NCBI Taxonomy" id="4170"/>
    <lineage>
        <taxon>Eukaryota</taxon>
        <taxon>Viridiplantae</taxon>
        <taxon>Streptophyta</taxon>
        <taxon>Embryophyta</taxon>
        <taxon>Tracheophyta</taxon>
        <taxon>Spermatophyta</taxon>
        <taxon>Magnoliopsida</taxon>
        <taxon>eudicotyledons</taxon>
        <taxon>Gunneridae</taxon>
        <taxon>Pentapetalae</taxon>
        <taxon>asterids</taxon>
        <taxon>lamiids</taxon>
        <taxon>Lamiales</taxon>
        <taxon>Orobanchaceae</taxon>
        <taxon>Buchnereae</taxon>
        <taxon>Striga</taxon>
    </lineage>
</organism>
<dbReference type="OrthoDB" id="238316at2759"/>
<sequence length="198" mass="22565">MAKVDFQSPAFWCNLHRDRKKITISIDQNIYSDVDALKKRKHISSQIWKGYSVKKGPKYASKRKKVATDLNRENLQRSDWKEIEFKEYNFLAKGQPTEGGSSPPDQIATGELTSTVEFSPEKMHVGAARLSGKCCHAGLRRARRKMAGPRHKLMDVAEGGRNPLSTTNCTPFDKWGAFDNLGRRKIDQEPRDVQEMKI</sequence>
<keyword evidence="2" id="KW-1185">Reference proteome</keyword>
<proteinExistence type="predicted"/>
<dbReference type="Gene3D" id="3.30.1370.240">
    <property type="match status" value="1"/>
</dbReference>
<comment type="caution">
    <text evidence="1">The sequence shown here is derived from an EMBL/GenBank/DDBJ whole genome shotgun (WGS) entry which is preliminary data.</text>
</comment>
<gene>
    <name evidence="1" type="ORF">STAS_19633</name>
</gene>
<dbReference type="EMBL" id="BKCP01006460">
    <property type="protein sequence ID" value="GER42825.1"/>
    <property type="molecule type" value="Genomic_DNA"/>
</dbReference>
<keyword evidence="1" id="KW-0436">Ligase</keyword>
<name>A0A5A7QC14_STRAF</name>
<protein>
    <submittedName>
        <fullName evidence="1">Phenylalanine--tRNA ligase alpha subunit</fullName>
    </submittedName>
</protein>
<evidence type="ECO:0000313" key="1">
    <source>
        <dbReference type="EMBL" id="GER42825.1"/>
    </source>
</evidence>